<dbReference type="PROSITE" id="PS50135">
    <property type="entry name" value="ZF_ZZ_2"/>
    <property type="match status" value="2"/>
</dbReference>
<dbReference type="EMBL" id="KQ257466">
    <property type="protein sequence ID" value="KNC96879.1"/>
    <property type="molecule type" value="Genomic_DNA"/>
</dbReference>
<evidence type="ECO:0000256" key="4">
    <source>
        <dbReference type="PROSITE-ProRule" id="PRU00228"/>
    </source>
</evidence>
<dbReference type="Gene3D" id="3.30.60.90">
    <property type="match status" value="2"/>
</dbReference>
<dbReference type="CDD" id="cd02338">
    <property type="entry name" value="ZZ_PCMF_like"/>
    <property type="match status" value="1"/>
</dbReference>
<dbReference type="STRING" id="645134.A0A0L0H7D7"/>
<keyword evidence="3" id="KW-0862">Zinc</keyword>
<organism evidence="7 8">
    <name type="scientific">Spizellomyces punctatus (strain DAOM BR117)</name>
    <dbReference type="NCBI Taxonomy" id="645134"/>
    <lineage>
        <taxon>Eukaryota</taxon>
        <taxon>Fungi</taxon>
        <taxon>Fungi incertae sedis</taxon>
        <taxon>Chytridiomycota</taxon>
        <taxon>Chytridiomycota incertae sedis</taxon>
        <taxon>Chytridiomycetes</taxon>
        <taxon>Spizellomycetales</taxon>
        <taxon>Spizellomycetaceae</taxon>
        <taxon>Spizellomyces</taxon>
    </lineage>
</organism>
<evidence type="ECO:0000256" key="5">
    <source>
        <dbReference type="SAM" id="MobiDB-lite"/>
    </source>
</evidence>
<evidence type="ECO:0000313" key="8">
    <source>
        <dbReference type="Proteomes" id="UP000053201"/>
    </source>
</evidence>
<dbReference type="GeneID" id="27690906"/>
<dbReference type="PANTHER" id="PTHR15090">
    <property type="entry name" value="SEQUESTOSOME 1-RELATED"/>
    <property type="match status" value="1"/>
</dbReference>
<protein>
    <recommendedName>
        <fullName evidence="6">ZZ-type domain-containing protein</fullName>
    </recommendedName>
</protein>
<evidence type="ECO:0000313" key="7">
    <source>
        <dbReference type="EMBL" id="KNC96879.1"/>
    </source>
</evidence>
<name>A0A0L0H7D7_SPIPD</name>
<dbReference type="CDD" id="cd02249">
    <property type="entry name" value="ZZ"/>
    <property type="match status" value="1"/>
</dbReference>
<feature type="region of interest" description="Disordered" evidence="5">
    <location>
        <begin position="170"/>
        <end position="200"/>
    </location>
</feature>
<dbReference type="VEuPathDB" id="FungiDB:SPPG_07709"/>
<dbReference type="eggNOG" id="KOG4582">
    <property type="taxonomic scope" value="Eukaryota"/>
</dbReference>
<gene>
    <name evidence="7" type="ORF">SPPG_07709</name>
</gene>
<dbReference type="InterPro" id="IPR000433">
    <property type="entry name" value="Znf_ZZ"/>
</dbReference>
<dbReference type="SUPFAM" id="SSF57850">
    <property type="entry name" value="RING/U-box"/>
    <property type="match status" value="2"/>
</dbReference>
<dbReference type="InParanoid" id="A0A0L0H7D7"/>
<accession>A0A0L0H7D7</accession>
<feature type="compositionally biased region" description="Basic and acidic residues" evidence="5">
    <location>
        <begin position="178"/>
        <end position="187"/>
    </location>
</feature>
<dbReference type="OrthoDB" id="2152551at2759"/>
<dbReference type="AlphaFoldDB" id="A0A0L0H7D7"/>
<feature type="region of interest" description="Disordered" evidence="5">
    <location>
        <begin position="256"/>
        <end position="275"/>
    </location>
</feature>
<reference evidence="7 8" key="1">
    <citation type="submission" date="2009-08" db="EMBL/GenBank/DDBJ databases">
        <title>The Genome Sequence of Spizellomyces punctatus strain DAOM BR117.</title>
        <authorList>
            <consortium name="The Broad Institute Genome Sequencing Platform"/>
            <person name="Russ C."/>
            <person name="Cuomo C."/>
            <person name="Shea T."/>
            <person name="Young S.K."/>
            <person name="Zeng Q."/>
            <person name="Koehrsen M."/>
            <person name="Haas B."/>
            <person name="Borodovsky M."/>
            <person name="Guigo R."/>
            <person name="Alvarado L."/>
            <person name="Berlin A."/>
            <person name="Bochicchio J."/>
            <person name="Borenstein D."/>
            <person name="Chapman S."/>
            <person name="Chen Z."/>
            <person name="Engels R."/>
            <person name="Freedman E."/>
            <person name="Gellesch M."/>
            <person name="Goldberg J."/>
            <person name="Griggs A."/>
            <person name="Gujja S."/>
            <person name="Heiman D."/>
            <person name="Hepburn T."/>
            <person name="Howarth C."/>
            <person name="Jen D."/>
            <person name="Larson L."/>
            <person name="Lewis B."/>
            <person name="Mehta T."/>
            <person name="Park D."/>
            <person name="Pearson M."/>
            <person name="Roberts A."/>
            <person name="Saif S."/>
            <person name="Shenoy N."/>
            <person name="Sisk P."/>
            <person name="Stolte C."/>
            <person name="Sykes S."/>
            <person name="Thomson T."/>
            <person name="Walk T."/>
            <person name="White J."/>
            <person name="Yandava C."/>
            <person name="Burger G."/>
            <person name="Gray M.W."/>
            <person name="Holland P.W.H."/>
            <person name="King N."/>
            <person name="Lang F.B.F."/>
            <person name="Roger A.J."/>
            <person name="Ruiz-Trillo I."/>
            <person name="Lander E."/>
            <person name="Nusbaum C."/>
        </authorList>
    </citation>
    <scope>NUCLEOTIDE SEQUENCE [LARGE SCALE GENOMIC DNA]</scope>
    <source>
        <strain evidence="7 8">DAOM BR117</strain>
    </source>
</reference>
<keyword evidence="1" id="KW-0479">Metal-binding</keyword>
<sequence>MFNCSVEYRDSKKDITFPHTPSFNELRECVCKAHSIADRNSIELRLAVDDETVLQSDEDVNRLLNGDITEVSLVVMDQEGDESGDEFVVVSKDVVEDACIVTATDAVGSEHDPTAPDSGDKAVLSNILRAPLLVDADEGECEKCELVAEEIPAEPHIGERGATEAIRDALSSNEDEHEGTSAKHNQSDEASAGISGTSEVKESSNSFDSFLCEVQPLIDTLLTKLESNPQHLSRLQMHMNSTLANRNWGITVLPNASPQVRPGSSASNRTSTSEMQTHPVVKWNSVICDGCERRHFTGPRYKCLSCPDYDLCGRCFENRRDVHDTAHGFEELKNVKDVWVGVSCDGCGRRGFAGKRYKCSECRHYDLCENCYSSLRTSTLHVPWHTFTALDPTSYPRSTRPLTTRYDEIFI</sequence>
<feature type="domain" description="ZZ-type" evidence="6">
    <location>
        <begin position="283"/>
        <end position="337"/>
    </location>
</feature>
<evidence type="ECO:0000259" key="6">
    <source>
        <dbReference type="PROSITE" id="PS50135"/>
    </source>
</evidence>
<keyword evidence="8" id="KW-1185">Reference proteome</keyword>
<dbReference type="InterPro" id="IPR052260">
    <property type="entry name" value="Autophagy_Rcpt_SigReg"/>
</dbReference>
<feature type="domain" description="ZZ-type" evidence="6">
    <location>
        <begin position="339"/>
        <end position="395"/>
    </location>
</feature>
<evidence type="ECO:0000256" key="3">
    <source>
        <dbReference type="ARBA" id="ARBA00022833"/>
    </source>
</evidence>
<dbReference type="Pfam" id="PF00569">
    <property type="entry name" value="ZZ"/>
    <property type="match status" value="2"/>
</dbReference>
<dbReference type="InterPro" id="IPR043145">
    <property type="entry name" value="Znf_ZZ_sf"/>
</dbReference>
<dbReference type="PANTHER" id="PTHR15090:SF8">
    <property type="entry name" value="ZZ-TYPE ZINC FINGER-CONTAINING PROTEIN"/>
    <property type="match status" value="1"/>
</dbReference>
<dbReference type="Proteomes" id="UP000053201">
    <property type="component" value="Unassembled WGS sequence"/>
</dbReference>
<dbReference type="GO" id="GO:0008270">
    <property type="term" value="F:zinc ion binding"/>
    <property type="evidence" value="ECO:0007669"/>
    <property type="project" value="UniProtKB-KW"/>
</dbReference>
<dbReference type="RefSeq" id="XP_016604919.1">
    <property type="nucleotide sequence ID" value="XM_016755866.1"/>
</dbReference>
<evidence type="ECO:0000256" key="2">
    <source>
        <dbReference type="ARBA" id="ARBA00022771"/>
    </source>
</evidence>
<dbReference type="PROSITE" id="PS01357">
    <property type="entry name" value="ZF_ZZ_1"/>
    <property type="match status" value="1"/>
</dbReference>
<proteinExistence type="predicted"/>
<keyword evidence="2 4" id="KW-0863">Zinc-finger</keyword>
<dbReference type="SMART" id="SM00291">
    <property type="entry name" value="ZnF_ZZ"/>
    <property type="match status" value="2"/>
</dbReference>
<evidence type="ECO:0000256" key="1">
    <source>
        <dbReference type="ARBA" id="ARBA00022723"/>
    </source>
</evidence>